<proteinExistence type="predicted"/>
<dbReference type="KEGG" id="siw:GH266_20770"/>
<evidence type="ECO:0000313" key="2">
    <source>
        <dbReference type="Proteomes" id="UP000435648"/>
    </source>
</evidence>
<gene>
    <name evidence="1" type="ORF">GH266_20770</name>
</gene>
<dbReference type="EMBL" id="CP046908">
    <property type="protein sequence ID" value="QGZ36715.1"/>
    <property type="molecule type" value="Genomic_DNA"/>
</dbReference>
<name>A0A857CCZ2_9HYPH</name>
<protein>
    <submittedName>
        <fullName evidence="1">Uncharacterized protein</fullName>
    </submittedName>
</protein>
<reference evidence="1 2" key="1">
    <citation type="submission" date="2019-12" db="EMBL/GenBank/DDBJ databases">
        <title>The genome of Stappia indica PHM037.</title>
        <authorList>
            <person name="Kacar D."/>
            <person name="Galan B."/>
            <person name="Canedo L."/>
            <person name="Rodriguez P."/>
            <person name="de la Calle F."/>
            <person name="Garcia J.L."/>
        </authorList>
    </citation>
    <scope>NUCLEOTIDE SEQUENCE [LARGE SCALE GENOMIC DNA]</scope>
    <source>
        <strain evidence="1 2">PHM037</strain>
    </source>
</reference>
<sequence length="61" mass="7019">MSRRIQPIICFHCRQESPRAAARCLHCQLPLLPSDRALQSRLMLRSERLRAGGPETVAHRK</sequence>
<dbReference type="RefSeq" id="WP_158195538.1">
    <property type="nucleotide sequence ID" value="NZ_CP046908.1"/>
</dbReference>
<organism evidence="1 2">
    <name type="scientific">Stappia indica</name>
    <dbReference type="NCBI Taxonomy" id="538381"/>
    <lineage>
        <taxon>Bacteria</taxon>
        <taxon>Pseudomonadati</taxon>
        <taxon>Pseudomonadota</taxon>
        <taxon>Alphaproteobacteria</taxon>
        <taxon>Hyphomicrobiales</taxon>
        <taxon>Stappiaceae</taxon>
        <taxon>Stappia</taxon>
    </lineage>
</organism>
<dbReference type="Proteomes" id="UP000435648">
    <property type="component" value="Chromosome"/>
</dbReference>
<accession>A0A857CCZ2</accession>
<dbReference type="AlphaFoldDB" id="A0A857CCZ2"/>
<evidence type="ECO:0000313" key="1">
    <source>
        <dbReference type="EMBL" id="QGZ36715.1"/>
    </source>
</evidence>